<comment type="caution">
    <text evidence="1">The sequence shown here is derived from an EMBL/GenBank/DDBJ whole genome shotgun (WGS) entry which is preliminary data.</text>
</comment>
<accession>A0ABR2RA71</accession>
<evidence type="ECO:0000313" key="2">
    <source>
        <dbReference type="Proteomes" id="UP001396334"/>
    </source>
</evidence>
<sequence>MKASVILTLYDYWSGIGLSNITRITCFSSSVSRAVSEIFEVVSKLLLRKHLSSQVGRHGVVCSACEEHCSKPCRHEVETDRTQLDYSEVGTGACYSCHTMCLLHEDHATWST</sequence>
<keyword evidence="2" id="KW-1185">Reference proteome</keyword>
<organism evidence="1 2">
    <name type="scientific">Hibiscus sabdariffa</name>
    <name type="common">roselle</name>
    <dbReference type="NCBI Taxonomy" id="183260"/>
    <lineage>
        <taxon>Eukaryota</taxon>
        <taxon>Viridiplantae</taxon>
        <taxon>Streptophyta</taxon>
        <taxon>Embryophyta</taxon>
        <taxon>Tracheophyta</taxon>
        <taxon>Spermatophyta</taxon>
        <taxon>Magnoliopsida</taxon>
        <taxon>eudicotyledons</taxon>
        <taxon>Gunneridae</taxon>
        <taxon>Pentapetalae</taxon>
        <taxon>rosids</taxon>
        <taxon>malvids</taxon>
        <taxon>Malvales</taxon>
        <taxon>Malvaceae</taxon>
        <taxon>Malvoideae</taxon>
        <taxon>Hibiscus</taxon>
    </lineage>
</organism>
<proteinExistence type="predicted"/>
<gene>
    <name evidence="1" type="ORF">V6N11_036367</name>
</gene>
<evidence type="ECO:0000313" key="1">
    <source>
        <dbReference type="EMBL" id="KAK9009843.1"/>
    </source>
</evidence>
<name>A0ABR2RA71_9ROSI</name>
<dbReference type="EMBL" id="JBBPBN010000024">
    <property type="protein sequence ID" value="KAK9009843.1"/>
    <property type="molecule type" value="Genomic_DNA"/>
</dbReference>
<dbReference type="Proteomes" id="UP001396334">
    <property type="component" value="Unassembled WGS sequence"/>
</dbReference>
<reference evidence="1 2" key="1">
    <citation type="journal article" date="2024" name="G3 (Bethesda)">
        <title>Genome assembly of Hibiscus sabdariffa L. provides insights into metabolisms of medicinal natural products.</title>
        <authorList>
            <person name="Kim T."/>
        </authorList>
    </citation>
    <scope>NUCLEOTIDE SEQUENCE [LARGE SCALE GENOMIC DNA]</scope>
    <source>
        <strain evidence="1">TK-2024</strain>
        <tissue evidence="1">Old leaves</tissue>
    </source>
</reference>
<protein>
    <submittedName>
        <fullName evidence="1">Uncharacterized protein</fullName>
    </submittedName>
</protein>